<evidence type="ECO:0000256" key="1">
    <source>
        <dbReference type="ARBA" id="ARBA00023125"/>
    </source>
</evidence>
<dbReference type="InterPro" id="IPR009057">
    <property type="entry name" value="Homeodomain-like_sf"/>
</dbReference>
<evidence type="ECO:0000313" key="4">
    <source>
        <dbReference type="EMBL" id="EYE87805.1"/>
    </source>
</evidence>
<comment type="caution">
    <text evidence="4">The sequence shown here is derived from an EMBL/GenBank/DDBJ whole genome shotgun (WGS) entry which is preliminary data.</text>
</comment>
<proteinExistence type="predicted"/>
<dbReference type="Gene3D" id="1.10.357.10">
    <property type="entry name" value="Tetracycline Repressor, domain 2"/>
    <property type="match status" value="1"/>
</dbReference>
<dbReference type="InterPro" id="IPR050624">
    <property type="entry name" value="HTH-type_Tx_Regulator"/>
</dbReference>
<dbReference type="Proteomes" id="UP000019681">
    <property type="component" value="Unassembled WGS sequence"/>
</dbReference>
<dbReference type="PROSITE" id="PS50977">
    <property type="entry name" value="HTH_TETR_2"/>
    <property type="match status" value="1"/>
</dbReference>
<sequence>MNKTYISKEILILTAKEIVAQSSIQALNMREVAQRCGIAVGSIYNYFPSKEDFIIATIESIWQEIMHDLTNCSLSLNFAENVFLLFNNIHKGCQKYPSFFQLHSMSLNNLDKNKGRQAMQQYFNTIKALLLKNLEKDPDVRENVFCNEFTKPDFVDFIFSNILTLLMNEEQSCDFLLQIIKHIIYK</sequence>
<protein>
    <submittedName>
        <fullName evidence="4">TetR family transcriptional regulator</fullName>
    </submittedName>
</protein>
<dbReference type="Pfam" id="PF00440">
    <property type="entry name" value="TetR_N"/>
    <property type="match status" value="1"/>
</dbReference>
<keyword evidence="1 2" id="KW-0238">DNA-binding</keyword>
<dbReference type="PANTHER" id="PTHR43479:SF11">
    <property type="entry name" value="ACREF_ENVCD OPERON REPRESSOR-RELATED"/>
    <property type="match status" value="1"/>
</dbReference>
<dbReference type="PANTHER" id="PTHR43479">
    <property type="entry name" value="ACREF/ENVCD OPERON REPRESSOR-RELATED"/>
    <property type="match status" value="1"/>
</dbReference>
<evidence type="ECO:0000256" key="2">
    <source>
        <dbReference type="PROSITE-ProRule" id="PRU00335"/>
    </source>
</evidence>
<dbReference type="AlphaFoldDB" id="A0A017RV62"/>
<accession>A0A017RV62</accession>
<dbReference type="InterPro" id="IPR001647">
    <property type="entry name" value="HTH_TetR"/>
</dbReference>
<dbReference type="STRING" id="1403537.Q428_11470"/>
<feature type="domain" description="HTH tetR-type" evidence="3">
    <location>
        <begin position="5"/>
        <end position="65"/>
    </location>
</feature>
<dbReference type="EMBL" id="AZQP01000038">
    <property type="protein sequence ID" value="EYE87805.1"/>
    <property type="molecule type" value="Genomic_DNA"/>
</dbReference>
<dbReference type="GO" id="GO:0003677">
    <property type="term" value="F:DNA binding"/>
    <property type="evidence" value="ECO:0007669"/>
    <property type="project" value="UniProtKB-UniRule"/>
</dbReference>
<keyword evidence="5" id="KW-1185">Reference proteome</keyword>
<dbReference type="RefSeq" id="WP_035380864.1">
    <property type="nucleotide sequence ID" value="NZ_AZQP01000038.1"/>
</dbReference>
<evidence type="ECO:0000313" key="5">
    <source>
        <dbReference type="Proteomes" id="UP000019681"/>
    </source>
</evidence>
<dbReference type="OrthoDB" id="9812993at2"/>
<organism evidence="4 5">
    <name type="scientific">Fervidicella metallireducens AeB</name>
    <dbReference type="NCBI Taxonomy" id="1403537"/>
    <lineage>
        <taxon>Bacteria</taxon>
        <taxon>Bacillati</taxon>
        <taxon>Bacillota</taxon>
        <taxon>Clostridia</taxon>
        <taxon>Eubacteriales</taxon>
        <taxon>Clostridiaceae</taxon>
        <taxon>Fervidicella</taxon>
    </lineage>
</organism>
<gene>
    <name evidence="4" type="ORF">Q428_11470</name>
</gene>
<dbReference type="PRINTS" id="PR00455">
    <property type="entry name" value="HTHTETR"/>
</dbReference>
<feature type="DNA-binding region" description="H-T-H motif" evidence="2">
    <location>
        <begin position="28"/>
        <end position="47"/>
    </location>
</feature>
<reference evidence="4 5" key="1">
    <citation type="journal article" date="2014" name="Genome Announc.">
        <title>Draft Genome Sequence of Fervidicella metallireducens Strain AeBT, an Iron-Reducing Thermoanaerobe from the Great Artesian Basin.</title>
        <authorList>
            <person name="Patel B.K."/>
        </authorList>
    </citation>
    <scope>NUCLEOTIDE SEQUENCE [LARGE SCALE GENOMIC DNA]</scope>
    <source>
        <strain evidence="4 5">AeB</strain>
    </source>
</reference>
<evidence type="ECO:0000259" key="3">
    <source>
        <dbReference type="PROSITE" id="PS50977"/>
    </source>
</evidence>
<name>A0A017RV62_9CLOT</name>
<dbReference type="SUPFAM" id="SSF46689">
    <property type="entry name" value="Homeodomain-like"/>
    <property type="match status" value="1"/>
</dbReference>